<reference evidence="2 3" key="1">
    <citation type="journal article" date="2019" name="Genome Biol. Evol.">
        <title>Insights into the evolution of the New World diploid cottons (Gossypium, subgenus Houzingenia) based on genome sequencing.</title>
        <authorList>
            <person name="Grover C.E."/>
            <person name="Arick M.A. 2nd"/>
            <person name="Thrash A."/>
            <person name="Conover J.L."/>
            <person name="Sanders W.S."/>
            <person name="Peterson D.G."/>
            <person name="Frelichowski J.E."/>
            <person name="Scheffler J.A."/>
            <person name="Scheffler B.E."/>
            <person name="Wendel J.F."/>
        </authorList>
    </citation>
    <scope>NUCLEOTIDE SEQUENCE [LARGE SCALE GENOMIC DNA]</scope>
    <source>
        <strain evidence="2">8</strain>
        <tissue evidence="2">Leaf</tissue>
    </source>
</reference>
<feature type="compositionally biased region" description="Polar residues" evidence="1">
    <location>
        <begin position="177"/>
        <end position="187"/>
    </location>
</feature>
<organism evidence="2 3">
    <name type="scientific">Gossypium trilobum</name>
    <dbReference type="NCBI Taxonomy" id="34281"/>
    <lineage>
        <taxon>Eukaryota</taxon>
        <taxon>Viridiplantae</taxon>
        <taxon>Streptophyta</taxon>
        <taxon>Embryophyta</taxon>
        <taxon>Tracheophyta</taxon>
        <taxon>Spermatophyta</taxon>
        <taxon>Magnoliopsida</taxon>
        <taxon>eudicotyledons</taxon>
        <taxon>Gunneridae</taxon>
        <taxon>Pentapetalae</taxon>
        <taxon>rosids</taxon>
        <taxon>malvids</taxon>
        <taxon>Malvales</taxon>
        <taxon>Malvaceae</taxon>
        <taxon>Malvoideae</taxon>
        <taxon>Gossypium</taxon>
    </lineage>
</organism>
<dbReference type="SUPFAM" id="SSF50630">
    <property type="entry name" value="Acid proteases"/>
    <property type="match status" value="1"/>
</dbReference>
<feature type="region of interest" description="Disordered" evidence="1">
    <location>
        <begin position="136"/>
        <end position="195"/>
    </location>
</feature>
<sequence length="195" mass="21874">MVLIPKKRNGKEGLMFVDINITSQKRSALIDTGASDLFISEKAAKKLSLSIKKSNKKIKTINFEEAPTVEQDSNSSLSMANQIHIVIGPLSKIVVPVHQDMKVATKLVEHETDMRPVEPSPLGKVDCVPNFEGKEVMQKQSKRVNAVSKGRRKPRQRFRRKRQPDHKTSREEAKATTKFQGESSQCHSEVAMKAL</sequence>
<gene>
    <name evidence="2" type="ORF">Gotri_026810</name>
</gene>
<dbReference type="Pfam" id="PF13975">
    <property type="entry name" value="gag-asp_proteas"/>
    <property type="match status" value="1"/>
</dbReference>
<dbReference type="InterPro" id="IPR021109">
    <property type="entry name" value="Peptidase_aspartic_dom_sf"/>
</dbReference>
<evidence type="ECO:0000256" key="1">
    <source>
        <dbReference type="SAM" id="MobiDB-lite"/>
    </source>
</evidence>
<evidence type="ECO:0000313" key="3">
    <source>
        <dbReference type="Proteomes" id="UP000593568"/>
    </source>
</evidence>
<dbReference type="Gene3D" id="2.40.70.10">
    <property type="entry name" value="Acid Proteases"/>
    <property type="match status" value="1"/>
</dbReference>
<dbReference type="PROSITE" id="PS00141">
    <property type="entry name" value="ASP_PROTEASE"/>
    <property type="match status" value="1"/>
</dbReference>
<dbReference type="AlphaFoldDB" id="A0A7J9FW50"/>
<dbReference type="GO" id="GO:0004190">
    <property type="term" value="F:aspartic-type endopeptidase activity"/>
    <property type="evidence" value="ECO:0007669"/>
    <property type="project" value="InterPro"/>
</dbReference>
<proteinExistence type="predicted"/>
<feature type="non-terminal residue" evidence="2">
    <location>
        <position position="195"/>
    </location>
</feature>
<keyword evidence="3" id="KW-1185">Reference proteome</keyword>
<name>A0A7J9FW50_9ROSI</name>
<dbReference type="EMBL" id="JABEZW010229081">
    <property type="protein sequence ID" value="MBA0789164.1"/>
    <property type="molecule type" value="Genomic_DNA"/>
</dbReference>
<evidence type="ECO:0000313" key="2">
    <source>
        <dbReference type="EMBL" id="MBA0789164.1"/>
    </source>
</evidence>
<feature type="compositionally biased region" description="Basic residues" evidence="1">
    <location>
        <begin position="149"/>
        <end position="164"/>
    </location>
</feature>
<evidence type="ECO:0008006" key="4">
    <source>
        <dbReference type="Google" id="ProtNLM"/>
    </source>
</evidence>
<dbReference type="Proteomes" id="UP000593568">
    <property type="component" value="Unassembled WGS sequence"/>
</dbReference>
<feature type="compositionally biased region" description="Basic and acidic residues" evidence="1">
    <location>
        <begin position="165"/>
        <end position="175"/>
    </location>
</feature>
<protein>
    <recommendedName>
        <fullName evidence="4">Aspartic peptidase DDI1-type domain-containing protein</fullName>
    </recommendedName>
</protein>
<accession>A0A7J9FW50</accession>
<dbReference type="GO" id="GO:0006508">
    <property type="term" value="P:proteolysis"/>
    <property type="evidence" value="ECO:0007669"/>
    <property type="project" value="InterPro"/>
</dbReference>
<comment type="caution">
    <text evidence="2">The sequence shown here is derived from an EMBL/GenBank/DDBJ whole genome shotgun (WGS) entry which is preliminary data.</text>
</comment>
<dbReference type="InterPro" id="IPR001969">
    <property type="entry name" value="Aspartic_peptidase_AS"/>
</dbReference>